<protein>
    <recommendedName>
        <fullName evidence="4">F0F1-type ATP synthase subunit beta</fullName>
    </recommendedName>
</protein>
<keyword evidence="3" id="KW-1185">Reference proteome</keyword>
<sequence>MNRRLSAILLASVLSTLHVSAFADSADNLLKLHQVRLAAQKTLGDFYMYNGMEGDLRYAHAIEASLQQADESLKQMSTMPGESSQALHTQLNTQWAGYESSLKTLVAQIKNQGFPDLQPIADLAARNQTLIDLSQELYSKIQQESGEQVPPLTQQSRDQSVLMQTISVDYASRSASVGGSFFGGNEDARPIDELVKEFAGKLNSMESAPQNTPQIKQGLESVSTKWRYIEKSLQNYNENSVPFLVNKYSDSIIDGLEAVAAQYAVAKL</sequence>
<dbReference type="Proteomes" id="UP000717995">
    <property type="component" value="Unassembled WGS sequence"/>
</dbReference>
<feature type="signal peptide" evidence="1">
    <location>
        <begin position="1"/>
        <end position="23"/>
    </location>
</feature>
<name>A0ABS2ICX1_9GAMM</name>
<evidence type="ECO:0008006" key="4">
    <source>
        <dbReference type="Google" id="ProtNLM"/>
    </source>
</evidence>
<feature type="chain" id="PRO_5047447131" description="F0F1-type ATP synthase subunit beta" evidence="1">
    <location>
        <begin position="24"/>
        <end position="268"/>
    </location>
</feature>
<comment type="caution">
    <text evidence="2">The sequence shown here is derived from an EMBL/GenBank/DDBJ whole genome shotgun (WGS) entry which is preliminary data.</text>
</comment>
<keyword evidence="1" id="KW-0732">Signal</keyword>
<evidence type="ECO:0000256" key="1">
    <source>
        <dbReference type="SAM" id="SignalP"/>
    </source>
</evidence>
<accession>A0ABS2ICX1</accession>
<evidence type="ECO:0000313" key="2">
    <source>
        <dbReference type="EMBL" id="MBM7060956.1"/>
    </source>
</evidence>
<dbReference type="RefSeq" id="WP_205348136.1">
    <property type="nucleotide sequence ID" value="NZ_JAFEUP010000002.1"/>
</dbReference>
<reference evidence="2 3" key="1">
    <citation type="submission" date="2021-02" db="EMBL/GenBank/DDBJ databases">
        <authorList>
            <person name="Lee D.-H."/>
        </authorList>
    </citation>
    <scope>NUCLEOTIDE SEQUENCE [LARGE SCALE GENOMIC DNA]</scope>
    <source>
        <strain evidence="2 3">UL073</strain>
    </source>
</reference>
<dbReference type="EMBL" id="JAFEUP010000002">
    <property type="protein sequence ID" value="MBM7060956.1"/>
    <property type="molecule type" value="Genomic_DNA"/>
</dbReference>
<gene>
    <name evidence="2" type="ORF">JQX08_09585</name>
</gene>
<proteinExistence type="predicted"/>
<organism evidence="2 3">
    <name type="scientific">Zestomonas insulae</name>
    <dbReference type="NCBI Taxonomy" id="2809017"/>
    <lineage>
        <taxon>Bacteria</taxon>
        <taxon>Pseudomonadati</taxon>
        <taxon>Pseudomonadota</taxon>
        <taxon>Gammaproteobacteria</taxon>
        <taxon>Pseudomonadales</taxon>
        <taxon>Pseudomonadaceae</taxon>
        <taxon>Zestomonas</taxon>
    </lineage>
</organism>
<evidence type="ECO:0000313" key="3">
    <source>
        <dbReference type="Proteomes" id="UP000717995"/>
    </source>
</evidence>